<dbReference type="InterPro" id="IPR000999">
    <property type="entry name" value="RNase_III_dom"/>
</dbReference>
<sequence>MKSFLSIFYRKSRSDNDGIFCDKLAQLTGFNTKNAPLFKQAFTHSSTNKSDKNGNPLNYERLEFLGDAILGTVVASYLYQSVPQGNEGYLTKMRSKIVSRENLNKIGKKLCLTELVESKIYKNQFGDNIFGDLFEAFIGAIYIDKGFDYCESYIKTHILSQIEDINTLEGKITSHKSLFIEFCQKEKISFRFESSEDHTNEHVRYFSSKLYYNERIIAKGRATSKKKAEEKAAQRAYFALQNKINVNIK</sequence>
<evidence type="ECO:0000259" key="12">
    <source>
        <dbReference type="PROSITE" id="PS50137"/>
    </source>
</evidence>
<feature type="domain" description="DRBM" evidence="12">
    <location>
        <begin position="174"/>
        <end position="242"/>
    </location>
</feature>
<gene>
    <name evidence="11 15" type="primary">rnc</name>
    <name evidence="14" type="ORF">QW060_15385</name>
    <name evidence="15" type="ORF">QW060_21590</name>
</gene>
<dbReference type="EMBL" id="JAUFQU010000001">
    <property type="protein sequence ID" value="MDN3708484.1"/>
    <property type="molecule type" value="Genomic_DNA"/>
</dbReference>
<dbReference type="InterPro" id="IPR011907">
    <property type="entry name" value="RNase_III"/>
</dbReference>
<evidence type="ECO:0000256" key="2">
    <source>
        <dbReference type="ARBA" id="ARBA00010183"/>
    </source>
</evidence>
<evidence type="ECO:0000313" key="14">
    <source>
        <dbReference type="EMBL" id="MDN3708484.1"/>
    </source>
</evidence>
<evidence type="ECO:0000256" key="10">
    <source>
        <dbReference type="ARBA" id="ARBA00049596"/>
    </source>
</evidence>
<evidence type="ECO:0000256" key="8">
    <source>
        <dbReference type="ARBA" id="ARBA00022842"/>
    </source>
</evidence>
<proteinExistence type="inferred from homology"/>
<comment type="cofactor">
    <cofactor evidence="11">
        <name>Mg(2+)</name>
        <dbReference type="ChEBI" id="CHEBI:18420"/>
    </cofactor>
</comment>
<dbReference type="EC" id="3.1.26.3" evidence="11"/>
<accession>A0ABT8D2U9</accession>
<reference evidence="16" key="2">
    <citation type="journal article" date="2019" name="Int. J. Syst. Evol. Microbiol.">
        <title>The Global Catalogue of Microorganisms (GCM) 10K type strain sequencing project: providing services to taxonomists for standard genome sequencing and annotation.</title>
        <authorList>
            <consortium name="The Broad Institute Genomics Platform"/>
            <consortium name="The Broad Institute Genome Sequencing Center for Infectious Disease"/>
            <person name="Wu L."/>
            <person name="Ma J."/>
        </authorList>
    </citation>
    <scope>NUCLEOTIDE SEQUENCE [LARGE SCALE GENOMIC DNA]</scope>
    <source>
        <strain evidence="16">CECT 7184</strain>
    </source>
</reference>
<comment type="similarity">
    <text evidence="2">Belongs to the ribonuclease III family.</text>
</comment>
<feature type="domain" description="RNase III" evidence="13">
    <location>
        <begin position="21"/>
        <end position="146"/>
    </location>
</feature>
<protein>
    <recommendedName>
        <fullName evidence="11">Ribonuclease 3</fullName>
        <ecNumber evidence="11">3.1.26.3</ecNumber>
    </recommendedName>
    <alternativeName>
        <fullName evidence="11">Ribonuclease III</fullName>
        <shortName evidence="11">RNase III</shortName>
    </alternativeName>
</protein>
<feature type="binding site" evidence="11">
    <location>
        <position position="63"/>
    </location>
    <ligand>
        <name>Mg(2+)</name>
        <dbReference type="ChEBI" id="CHEBI:18420"/>
    </ligand>
</feature>
<dbReference type="SMART" id="SM00535">
    <property type="entry name" value="RIBOc"/>
    <property type="match status" value="1"/>
</dbReference>
<dbReference type="EMBL" id="JAUFQU010000043">
    <property type="protein sequence ID" value="MDN3709569.1"/>
    <property type="molecule type" value="Genomic_DNA"/>
</dbReference>
<feature type="active site" evidence="11">
    <location>
        <position position="67"/>
    </location>
</feature>
<keyword evidence="11" id="KW-0699">rRNA-binding</keyword>
<reference evidence="15" key="3">
    <citation type="submission" date="2023-06" db="EMBL/GenBank/DDBJ databases">
        <authorList>
            <person name="Lucena T."/>
            <person name="Sun Q."/>
        </authorList>
    </citation>
    <scope>NUCLEOTIDE SEQUENCE</scope>
    <source>
        <strain evidence="15">CECT 7184</strain>
    </source>
</reference>
<keyword evidence="4 11" id="KW-0540">Nuclease</keyword>
<dbReference type="HAMAP" id="MF_00104">
    <property type="entry name" value="RNase_III"/>
    <property type="match status" value="1"/>
</dbReference>
<evidence type="ECO:0000313" key="15">
    <source>
        <dbReference type="EMBL" id="MDN3709569.1"/>
    </source>
</evidence>
<dbReference type="PROSITE" id="PS50137">
    <property type="entry name" value="DS_RBD"/>
    <property type="match status" value="1"/>
</dbReference>
<dbReference type="PANTHER" id="PTHR14950">
    <property type="entry name" value="DICER-RELATED"/>
    <property type="match status" value="1"/>
</dbReference>
<dbReference type="NCBIfam" id="TIGR02191">
    <property type="entry name" value="RNaseIII"/>
    <property type="match status" value="1"/>
</dbReference>
<keyword evidence="7 11" id="KW-0378">Hydrolase</keyword>
<reference evidence="15" key="1">
    <citation type="journal article" date="2014" name="Int. J. Syst. Evol. Microbiol.">
        <title>Complete genome of a new Firmicutes species belonging to the dominant human colonic microbiota ('Ruminococcus bicirculans') reveals two chromosomes and a selective capacity to utilize plant glucans.</title>
        <authorList>
            <consortium name="NISC Comparative Sequencing Program"/>
            <person name="Wegmann U."/>
            <person name="Louis P."/>
            <person name="Goesmann A."/>
            <person name="Henrissat B."/>
            <person name="Duncan S.H."/>
            <person name="Flint H.J."/>
        </authorList>
    </citation>
    <scope>NUCLEOTIDE SEQUENCE</scope>
    <source>
        <strain evidence="15">CECT 7184</strain>
    </source>
</reference>
<keyword evidence="9 11" id="KW-0694">RNA-binding</keyword>
<evidence type="ECO:0000256" key="9">
    <source>
        <dbReference type="ARBA" id="ARBA00022884"/>
    </source>
</evidence>
<feature type="active site" evidence="11">
    <location>
        <position position="135"/>
    </location>
</feature>
<dbReference type="PROSITE" id="PS00517">
    <property type="entry name" value="RNASE_3_1"/>
    <property type="match status" value="1"/>
</dbReference>
<comment type="subcellular location">
    <subcellularLocation>
        <location evidence="11">Cytoplasm</location>
    </subcellularLocation>
</comment>
<evidence type="ECO:0000256" key="5">
    <source>
        <dbReference type="ARBA" id="ARBA00022723"/>
    </source>
</evidence>
<comment type="caution">
    <text evidence="15">The sequence shown here is derived from an EMBL/GenBank/DDBJ whole genome shotgun (WGS) entry which is preliminary data.</text>
</comment>
<keyword evidence="8 11" id="KW-0460">Magnesium</keyword>
<dbReference type="SUPFAM" id="SSF69065">
    <property type="entry name" value="RNase III domain-like"/>
    <property type="match status" value="1"/>
</dbReference>
<evidence type="ECO:0000256" key="6">
    <source>
        <dbReference type="ARBA" id="ARBA00022759"/>
    </source>
</evidence>
<comment type="function">
    <text evidence="10 11">Digests double-stranded RNA. Involved in the processing of primary rRNA transcript to yield the immediate precursors to the large and small rRNAs (23S and 16S). Processes some mRNAs, and tRNAs when they are encoded in the rRNA operon. Processes pre-crRNA and tracrRNA of type II CRISPR loci if present in the organism.</text>
</comment>
<dbReference type="CDD" id="cd00593">
    <property type="entry name" value="RIBOc"/>
    <property type="match status" value="1"/>
</dbReference>
<evidence type="ECO:0000256" key="1">
    <source>
        <dbReference type="ARBA" id="ARBA00000109"/>
    </source>
</evidence>
<keyword evidence="11" id="KW-0698">rRNA processing</keyword>
<evidence type="ECO:0000256" key="11">
    <source>
        <dbReference type="HAMAP-Rule" id="MF_00104"/>
    </source>
</evidence>
<dbReference type="Pfam" id="PF14622">
    <property type="entry name" value="Ribonucleas_3_3"/>
    <property type="match status" value="1"/>
</dbReference>
<dbReference type="SUPFAM" id="SSF54768">
    <property type="entry name" value="dsRNA-binding domain-like"/>
    <property type="match status" value="1"/>
</dbReference>
<keyword evidence="16" id="KW-1185">Reference proteome</keyword>
<evidence type="ECO:0000259" key="13">
    <source>
        <dbReference type="PROSITE" id="PS50142"/>
    </source>
</evidence>
<evidence type="ECO:0000256" key="3">
    <source>
        <dbReference type="ARBA" id="ARBA00022664"/>
    </source>
</evidence>
<dbReference type="PROSITE" id="PS50142">
    <property type="entry name" value="RNASE_3_2"/>
    <property type="match status" value="1"/>
</dbReference>
<evidence type="ECO:0000313" key="16">
    <source>
        <dbReference type="Proteomes" id="UP001242368"/>
    </source>
</evidence>
<organism evidence="15 16">
    <name type="scientific">Paenimyroides ceti</name>
    <dbReference type="NCBI Taxonomy" id="395087"/>
    <lineage>
        <taxon>Bacteria</taxon>
        <taxon>Pseudomonadati</taxon>
        <taxon>Bacteroidota</taxon>
        <taxon>Flavobacteriia</taxon>
        <taxon>Flavobacteriales</taxon>
        <taxon>Flavobacteriaceae</taxon>
        <taxon>Paenimyroides</taxon>
    </lineage>
</organism>
<keyword evidence="11" id="KW-0963">Cytoplasm</keyword>
<dbReference type="Proteomes" id="UP001242368">
    <property type="component" value="Unassembled WGS sequence"/>
</dbReference>
<evidence type="ECO:0000256" key="7">
    <source>
        <dbReference type="ARBA" id="ARBA00022801"/>
    </source>
</evidence>
<evidence type="ECO:0000256" key="4">
    <source>
        <dbReference type="ARBA" id="ARBA00022722"/>
    </source>
</evidence>
<keyword evidence="5 11" id="KW-0479">Metal-binding</keyword>
<dbReference type="GO" id="GO:0004525">
    <property type="term" value="F:ribonuclease III activity"/>
    <property type="evidence" value="ECO:0007669"/>
    <property type="project" value="UniProtKB-EC"/>
</dbReference>
<dbReference type="InterPro" id="IPR036389">
    <property type="entry name" value="RNase_III_sf"/>
</dbReference>
<keyword evidence="6 11" id="KW-0255">Endonuclease</keyword>
<keyword evidence="3 11" id="KW-0507">mRNA processing</keyword>
<dbReference type="SMART" id="SM00358">
    <property type="entry name" value="DSRM"/>
    <property type="match status" value="1"/>
</dbReference>
<dbReference type="PANTHER" id="PTHR14950:SF37">
    <property type="entry name" value="ENDORIBONUCLEASE DICER"/>
    <property type="match status" value="1"/>
</dbReference>
<dbReference type="RefSeq" id="WP_290364348.1">
    <property type="nucleotide sequence ID" value="NZ_JAUFQU010000001.1"/>
</dbReference>
<comment type="subunit">
    <text evidence="11">Homodimer.</text>
</comment>
<feature type="binding site" evidence="11">
    <location>
        <position position="132"/>
    </location>
    <ligand>
        <name>Mg(2+)</name>
        <dbReference type="ChEBI" id="CHEBI:18420"/>
    </ligand>
</feature>
<name>A0ABT8D2U9_9FLAO</name>
<comment type="catalytic activity">
    <reaction evidence="1 11">
        <text>Endonucleolytic cleavage to 5'-phosphomonoester.</text>
        <dbReference type="EC" id="3.1.26.3"/>
    </reaction>
</comment>
<dbReference type="Gene3D" id="1.10.1520.10">
    <property type="entry name" value="Ribonuclease III domain"/>
    <property type="match status" value="1"/>
</dbReference>
<dbReference type="InterPro" id="IPR014720">
    <property type="entry name" value="dsRBD_dom"/>
</dbReference>
<dbReference type="Pfam" id="PF00035">
    <property type="entry name" value="dsrm"/>
    <property type="match status" value="1"/>
</dbReference>
<dbReference type="Gene3D" id="3.30.160.20">
    <property type="match status" value="1"/>
</dbReference>
<feature type="binding site" evidence="11">
    <location>
        <position position="135"/>
    </location>
    <ligand>
        <name>Mg(2+)</name>
        <dbReference type="ChEBI" id="CHEBI:18420"/>
    </ligand>
</feature>
<keyword evidence="11" id="KW-0819">tRNA processing</keyword>